<name>A0A5C1A0A6_9GAMM</name>
<evidence type="ECO:0000313" key="3">
    <source>
        <dbReference type="EMBL" id="QEL11831.1"/>
    </source>
</evidence>
<dbReference type="PANTHER" id="PTHR38591:SF1">
    <property type="entry name" value="BLL1000 PROTEIN"/>
    <property type="match status" value="1"/>
</dbReference>
<dbReference type="KEGG" id="kuy:FY550_12250"/>
<dbReference type="Pfam" id="PF07143">
    <property type="entry name" value="CrtC"/>
    <property type="match status" value="1"/>
</dbReference>
<evidence type="ECO:0000259" key="2">
    <source>
        <dbReference type="Pfam" id="PF07143"/>
    </source>
</evidence>
<dbReference type="PANTHER" id="PTHR38591">
    <property type="entry name" value="HYDROLASE"/>
    <property type="match status" value="1"/>
</dbReference>
<feature type="signal peptide" evidence="1">
    <location>
        <begin position="1"/>
        <end position="26"/>
    </location>
</feature>
<evidence type="ECO:0000256" key="1">
    <source>
        <dbReference type="SAM" id="SignalP"/>
    </source>
</evidence>
<dbReference type="Pfam" id="PF17186">
    <property type="entry name" value="Lipocalin_9"/>
    <property type="match status" value="1"/>
</dbReference>
<accession>A0A5C1A0A6</accession>
<keyword evidence="1" id="KW-0732">Signal</keyword>
<dbReference type="Gene3D" id="2.40.370.10">
    <property type="entry name" value="AttH-like domain"/>
    <property type="match status" value="2"/>
</dbReference>
<dbReference type="AlphaFoldDB" id="A0A5C1A0A6"/>
<feature type="chain" id="PRO_5022987858" evidence="1">
    <location>
        <begin position="27"/>
        <end position="374"/>
    </location>
</feature>
<organism evidence="3 4">
    <name type="scientific">Kushneria phosphatilytica</name>
    <dbReference type="NCBI Taxonomy" id="657387"/>
    <lineage>
        <taxon>Bacteria</taxon>
        <taxon>Pseudomonadati</taxon>
        <taxon>Pseudomonadota</taxon>
        <taxon>Gammaproteobacteria</taxon>
        <taxon>Oceanospirillales</taxon>
        <taxon>Halomonadaceae</taxon>
        <taxon>Kushneria</taxon>
    </lineage>
</organism>
<sequence>MMCKRWRPGNLLPLLLCILLSACGSGQDTSDGKARGFADLGSAATGYRHARLGTTLQFPRDHGPHPGYRIEWWYLTANLHDDHGNRYGVQWTLFRQALAPPDNAPSKARDEVWQSDQMWMADVAISSPQGHFALERFARGGTDQAGVTAEPFSGWLDDWQLSATGQGFTPLQVQAAGTTRAGHELGYQLQLDAHGPLILQGDHGFSRKSPDGQGSYYYSQPFLTASGYLRIDGQNVAVQGRAWLDREWSSQLLGGDQNGWDWFSLHLEDGNRLMAFRLRGQRDFISGSWIAPDGTVTPLDGNQLSLKPLSTTRVAGRKLPLKWRITLPERQLRLTVKADYADQWMDTAFPYWEGAVEVSGDRAGEGYLEMTGYQ</sequence>
<dbReference type="InterPro" id="IPR023374">
    <property type="entry name" value="AttH-like_dom_sf"/>
</dbReference>
<protein>
    <submittedName>
        <fullName evidence="3">Iron ABC transporter permease</fullName>
    </submittedName>
</protein>
<proteinExistence type="predicted"/>
<dbReference type="InterPro" id="IPR010791">
    <property type="entry name" value="AttH_dom"/>
</dbReference>
<dbReference type="RefSeq" id="WP_139148702.1">
    <property type="nucleotide sequence ID" value="NZ_CP043420.1"/>
</dbReference>
<feature type="domain" description="AttH" evidence="2">
    <location>
        <begin position="70"/>
        <end position="250"/>
    </location>
</feature>
<dbReference type="SUPFAM" id="SSF159245">
    <property type="entry name" value="AttH-like"/>
    <property type="match status" value="1"/>
</dbReference>
<dbReference type="PROSITE" id="PS51257">
    <property type="entry name" value="PROKAR_LIPOPROTEIN"/>
    <property type="match status" value="1"/>
</dbReference>
<gene>
    <name evidence="3" type="ORF">FY550_12250</name>
</gene>
<dbReference type="EMBL" id="CP043420">
    <property type="protein sequence ID" value="QEL11831.1"/>
    <property type="molecule type" value="Genomic_DNA"/>
</dbReference>
<dbReference type="Proteomes" id="UP000322553">
    <property type="component" value="Chromosome"/>
</dbReference>
<keyword evidence="4" id="KW-1185">Reference proteome</keyword>
<evidence type="ECO:0000313" key="4">
    <source>
        <dbReference type="Proteomes" id="UP000322553"/>
    </source>
</evidence>
<reference evidence="3 4" key="1">
    <citation type="submission" date="2019-08" db="EMBL/GenBank/DDBJ databases">
        <title>Complete genome sequence of Kushneria sp. YCWA18, a halophilic phosphate-solubilizing bacterium isolated from Daqiao saltern in China.</title>
        <authorList>
            <person name="Du G.-X."/>
            <person name="Qu L.-Y."/>
        </authorList>
    </citation>
    <scope>NUCLEOTIDE SEQUENCE [LARGE SCALE GENOMIC DNA]</scope>
    <source>
        <strain evidence="3 4">YCWA18</strain>
    </source>
</reference>
<dbReference type="OrthoDB" id="9770826at2"/>